<name>A0A0G1MNI1_9BACT</name>
<feature type="transmembrane region" description="Helical" evidence="1">
    <location>
        <begin position="7"/>
        <end position="26"/>
    </location>
</feature>
<feature type="transmembrane region" description="Helical" evidence="1">
    <location>
        <begin position="158"/>
        <end position="175"/>
    </location>
</feature>
<evidence type="ECO:0000256" key="1">
    <source>
        <dbReference type="SAM" id="Phobius"/>
    </source>
</evidence>
<dbReference type="EMBL" id="LCLA01000026">
    <property type="protein sequence ID" value="KKU09916.1"/>
    <property type="molecule type" value="Genomic_DNA"/>
</dbReference>
<gene>
    <name evidence="2" type="ORF">UX13_C0026G0032</name>
</gene>
<reference evidence="2 3" key="1">
    <citation type="journal article" date="2015" name="Nature">
        <title>rRNA introns, odd ribosomes, and small enigmatic genomes across a large radiation of phyla.</title>
        <authorList>
            <person name="Brown C.T."/>
            <person name="Hug L.A."/>
            <person name="Thomas B.C."/>
            <person name="Sharon I."/>
            <person name="Castelle C.J."/>
            <person name="Singh A."/>
            <person name="Wilkins M.J."/>
            <person name="Williams K.H."/>
            <person name="Banfield J.F."/>
        </authorList>
    </citation>
    <scope>NUCLEOTIDE SEQUENCE [LARGE SCALE GENOMIC DNA]</scope>
</reference>
<organism evidence="2 3">
    <name type="scientific">Candidatus Woesebacteria bacterium GW2011_GWB1_45_5</name>
    <dbReference type="NCBI Taxonomy" id="1618581"/>
    <lineage>
        <taxon>Bacteria</taxon>
        <taxon>Candidatus Woeseibacteriota</taxon>
    </lineage>
</organism>
<feature type="transmembrane region" description="Helical" evidence="1">
    <location>
        <begin position="32"/>
        <end position="54"/>
    </location>
</feature>
<feature type="transmembrane region" description="Helical" evidence="1">
    <location>
        <begin position="90"/>
        <end position="109"/>
    </location>
</feature>
<keyword evidence="1" id="KW-0472">Membrane</keyword>
<comment type="caution">
    <text evidence="2">The sequence shown here is derived from an EMBL/GenBank/DDBJ whole genome shotgun (WGS) entry which is preliminary data.</text>
</comment>
<dbReference type="Pfam" id="PF04307">
    <property type="entry name" value="YdjM"/>
    <property type="match status" value="1"/>
</dbReference>
<evidence type="ECO:0000313" key="2">
    <source>
        <dbReference type="EMBL" id="KKU09916.1"/>
    </source>
</evidence>
<evidence type="ECO:0008006" key="4">
    <source>
        <dbReference type="Google" id="ProtNLM"/>
    </source>
</evidence>
<dbReference type="InterPro" id="IPR007404">
    <property type="entry name" value="YdjM-like"/>
</dbReference>
<keyword evidence="1" id="KW-1133">Transmembrane helix</keyword>
<dbReference type="Proteomes" id="UP000034329">
    <property type="component" value="Unassembled WGS sequence"/>
</dbReference>
<dbReference type="AlphaFoldDB" id="A0A0G1MNI1"/>
<keyword evidence="1" id="KW-0812">Transmembrane</keyword>
<protein>
    <recommendedName>
        <fullName evidence="4">Membrane-bound metal-dependent hydrolase</fullName>
    </recommendedName>
</protein>
<proteinExistence type="predicted"/>
<sequence>MRRELFLHYAFWFSFFVFITIVNGFFDLLYWPFWVGGIVGTLLPDIDHLLYIYLKPQELTSQRVNFFLDRREIKRIIGLLYETRSERRDLIFHTIFFQLIFLVLTFWMISSSGSLFGRGLVLAFALHLSVDQIVDLTEMQSFDNWFKNLPFRLDLKQSQIYWVITLLIVLVFGFLL</sequence>
<evidence type="ECO:0000313" key="3">
    <source>
        <dbReference type="Proteomes" id="UP000034329"/>
    </source>
</evidence>
<accession>A0A0G1MNI1</accession>